<dbReference type="RefSeq" id="WP_135290491.1">
    <property type="nucleotide sequence ID" value="NZ_QUZU01000024.1"/>
</dbReference>
<dbReference type="AlphaFoldDB" id="A0A4Z0AKT0"/>
<dbReference type="GO" id="GO:0008237">
    <property type="term" value="F:metallopeptidase activity"/>
    <property type="evidence" value="ECO:0007669"/>
    <property type="project" value="InterPro"/>
</dbReference>
<evidence type="ECO:0000313" key="2">
    <source>
        <dbReference type="Proteomes" id="UP000297391"/>
    </source>
</evidence>
<organism evidence="1 2">
    <name type="scientific">Pseudomonas kairouanensis</name>
    <dbReference type="NCBI Taxonomy" id="2293832"/>
    <lineage>
        <taxon>Bacteria</taxon>
        <taxon>Pseudomonadati</taxon>
        <taxon>Pseudomonadota</taxon>
        <taxon>Gammaproteobacteria</taxon>
        <taxon>Pseudomonadales</taxon>
        <taxon>Pseudomonadaceae</taxon>
        <taxon>Pseudomonas</taxon>
    </lineage>
</organism>
<name>A0A4Z0AKT0_9PSED</name>
<protein>
    <submittedName>
        <fullName evidence="1">Uncharacterized protein</fullName>
    </submittedName>
</protein>
<dbReference type="Proteomes" id="UP000297391">
    <property type="component" value="Unassembled WGS sequence"/>
</dbReference>
<dbReference type="EMBL" id="QUZU01000024">
    <property type="protein sequence ID" value="TFY87376.1"/>
    <property type="molecule type" value="Genomic_DNA"/>
</dbReference>
<evidence type="ECO:0000313" key="1">
    <source>
        <dbReference type="EMBL" id="TFY87376.1"/>
    </source>
</evidence>
<dbReference type="Gene3D" id="3.40.390.10">
    <property type="entry name" value="Collagenase (Catalytic Domain)"/>
    <property type="match status" value="1"/>
</dbReference>
<gene>
    <name evidence="1" type="ORF">DYL59_18645</name>
</gene>
<dbReference type="OrthoDB" id="7025055at2"/>
<reference evidence="1 2" key="1">
    <citation type="journal article" date="2019" name="Syst. Appl. Microbiol.">
        <title>New species of pathogenic Pseudomonas isolated from citrus in Tunisia: Proposal of Pseudomonas kairouanensis sp. nov. and Pseudomonas nabeulensis sp. nov.</title>
        <authorList>
            <person name="Oueslati M."/>
            <person name="Mulet M."/>
            <person name="Gomila M."/>
            <person name="Berge O."/>
            <person name="Hajlaoui M.R."/>
            <person name="Lalucat J."/>
            <person name="Sadfi-Zouaoui N."/>
            <person name="Garcia-Valdes E."/>
        </authorList>
    </citation>
    <scope>NUCLEOTIDE SEQUENCE [LARGE SCALE GENOMIC DNA]</scope>
    <source>
        <strain evidence="1 2">KC12</strain>
    </source>
</reference>
<sequence length="819" mass="89998">MAYRKESEAHSKGREAPRTFARMARDNLERRLDLYAPILHPGAFIEAQIKVGILEYEAKSGISTGLTPDSLVGVDYAPLVPANPNLRHEAPVKKTRHFTLNEIVTGSYQHEVRSWRRAFGDRYRVVGHQHQALIDHLTRKNLETQMTTALDAYRADPAKKTGLQSLYKSEVMQRCLGYLNHANPKSEAYVAVADFLAGKLQAREVKFHGETLNGVFLIPVKAGGILFSVDDAAHFDIGTTTNHYLKFGHPLSEQVPVYPTSDAFKQWVLSKLPVYEQYRHKGKEDAYALKKRSRSSMPWLGVGPTQGQVYANPFTFRATPSVDALTRGFYESLMQRLKSDIDTLVFTEGEQSDLNALDIAKTLLTIYSTAGAFASPGTGSKLFMLMTSLMTSGAYVAASAGQAAISDRPDQADEYLKEAIVSAALAGAFMAAPLAGPFANGIRYPFKSIPQALGYYRFVTEQAQKKTPRIIRQLLKHLNKPRVAAGSATVTANGLRKGAKQMRRASLAAPSQTPPIPRPALSNTEVSRKAIERALPLARARLDAAIRTAADPNHIDDTKRIARLFYGSDTPETLTALQRKQQLMKADLSQLKLANIDFLHDQGLGWSAQLQPSSYAEYKAGAVKEKYIEVNVDGALQYYRDMGNSDETLANTLIHEMSHGMPADEDFVYAAKLRGAREDIVDLLNLGKSTDPKDFRYLSADATDGTVSLFAREPQKHNADSTLFVAALLDQAKNNRALFEANMQAISDADAKAEGGLIKETVAVRIIEKTSGPQHGAPAFLVARDDQTGHIVGVFGKVSPAGTATRTLVNSVREVFKWS</sequence>
<comment type="caution">
    <text evidence="1">The sequence shown here is derived from an EMBL/GenBank/DDBJ whole genome shotgun (WGS) entry which is preliminary data.</text>
</comment>
<proteinExistence type="predicted"/>
<accession>A0A4Z0AKT0</accession>
<keyword evidence="2" id="KW-1185">Reference proteome</keyword>
<dbReference type="InterPro" id="IPR024079">
    <property type="entry name" value="MetalloPept_cat_dom_sf"/>
</dbReference>